<feature type="non-terminal residue" evidence="2">
    <location>
        <position position="1"/>
    </location>
</feature>
<feature type="compositionally biased region" description="Polar residues" evidence="1">
    <location>
        <begin position="562"/>
        <end position="585"/>
    </location>
</feature>
<proteinExistence type="predicted"/>
<feature type="compositionally biased region" description="Polar residues" evidence="1">
    <location>
        <begin position="832"/>
        <end position="856"/>
    </location>
</feature>
<sequence>YMNMDYNAGHSSNSDNKHVNTTSLAHYSRHEDPKYVNVNLNDKSKNPDGSRSLSMENVDTYVMYDPHTGNKPRTGSLGSKDPTISRPGSVRKSSSASVSSASSPSSSGILHHQNQPSISTSTRSGGSSDSVRKTSRQSSSEKYGSLGKDFRKKSGSTGSRPSTGKNIFGVSVSKDSSGTVAARRPSSTKLPKDDPASDEYIEFSPTATKNDHHHHNQSNFPHYGASHSNVPLSNSGRSGSSLSSGSFSSTRSNPTPSPADDEGYTMYNPAVPPATKSVHFYQQESHGHNHPPQTKYGTSPSSSSAHSTQVPAEYVEFEPGIRPNSAHISSNMFSNVKQIEAKDIPQYIGFESEMKHFSTPVYPSSLPKLVLPKNQEAYIPYKPGPVSQTGKPITPTSAVSYIQSSESSDLIGSGKTKQLHMFGDSNVKLNKQDHHKATSSPQLPVNYSPLSQPGNSATPSQIQPMPISQNSPASFLPLSATSSLQSHSVAKPAVQDATEYLKNNLAGSSGSSQGKITTAQDAKSGKSQSNNFPPANVRSPDNFPQANARSQPDNFPLAAARTQPNNFPTASAKTSDNFPPSSVRTQPDIFPTASTKSQPDRSQLTQLFIDVSGEYKANPTVANSMNIGNSRREQNKQKLHQPPQNFQRQLSAPASQSSQVSASNILVSHQQPLSPQPKFSDNHSLSIHKNLSSSSILESPSPTGSGSRRKHWSGSSNSSQKSHKSSSDSEKTFRKENKSDSSVNSVSGKNKFRFPSYKESKEGFLEEVLPHRSNEGCFSMDTASLEAKIIPAEAKIRHSLGDVICVKTTKEKQDHRSLIRPDSTPCIQNLTPSVDQGSLSAGDAQNFSSKSENVQFSVGPRSRHSLSDLGAYQQMNFPPSGLAPLSPNPSSRSVGSSSGINDSTISDQIPKPLNYVKLDLGFPEGQSDVDTKSTRVKSRNSSDADEKPLPLSYAEIDFVKSQNWNKTLPMGISGDKSLSKS</sequence>
<feature type="region of interest" description="Disordered" evidence="1">
    <location>
        <begin position="1"/>
        <end position="310"/>
    </location>
</feature>
<feature type="compositionally biased region" description="Polar residues" evidence="1">
    <location>
        <begin position="542"/>
        <end position="553"/>
    </location>
</feature>
<feature type="compositionally biased region" description="Low complexity" evidence="1">
    <location>
        <begin position="649"/>
        <end position="662"/>
    </location>
</feature>
<evidence type="ECO:0000256" key="1">
    <source>
        <dbReference type="SAM" id="MobiDB-lite"/>
    </source>
</evidence>
<organism evidence="2">
    <name type="scientific">Arion vulgaris</name>
    <dbReference type="NCBI Taxonomy" id="1028688"/>
    <lineage>
        <taxon>Eukaryota</taxon>
        <taxon>Metazoa</taxon>
        <taxon>Spiralia</taxon>
        <taxon>Lophotrochozoa</taxon>
        <taxon>Mollusca</taxon>
        <taxon>Gastropoda</taxon>
        <taxon>Heterobranchia</taxon>
        <taxon>Euthyneura</taxon>
        <taxon>Panpulmonata</taxon>
        <taxon>Eupulmonata</taxon>
        <taxon>Stylommatophora</taxon>
        <taxon>Helicina</taxon>
        <taxon>Arionoidea</taxon>
        <taxon>Arionidae</taxon>
        <taxon>Arion</taxon>
    </lineage>
</organism>
<feature type="region of interest" description="Disordered" evidence="1">
    <location>
        <begin position="691"/>
        <end position="751"/>
    </location>
</feature>
<feature type="compositionally biased region" description="Basic and acidic residues" evidence="1">
    <location>
        <begin position="725"/>
        <end position="739"/>
    </location>
</feature>
<feature type="region of interest" description="Disordered" evidence="1">
    <location>
        <begin position="832"/>
        <end position="865"/>
    </location>
</feature>
<feature type="compositionally biased region" description="Polar residues" evidence="1">
    <location>
        <begin position="592"/>
        <end position="602"/>
    </location>
</feature>
<feature type="compositionally biased region" description="Low complexity" evidence="1">
    <location>
        <begin position="117"/>
        <end position="129"/>
    </location>
</feature>
<dbReference type="AlphaFoldDB" id="A0A0B7AD98"/>
<feature type="compositionally biased region" description="Polar residues" evidence="1">
    <location>
        <begin position="9"/>
        <end position="25"/>
    </location>
</feature>
<feature type="region of interest" description="Disordered" evidence="1">
    <location>
        <begin position="432"/>
        <end position="474"/>
    </location>
</feature>
<accession>A0A0B7AD98</accession>
<feature type="region of interest" description="Disordered" evidence="1">
    <location>
        <begin position="504"/>
        <end position="602"/>
    </location>
</feature>
<feature type="compositionally biased region" description="Low complexity" evidence="1">
    <location>
        <begin position="691"/>
        <end position="705"/>
    </location>
</feature>
<feature type="compositionally biased region" description="Polar residues" evidence="1">
    <location>
        <begin position="173"/>
        <end position="189"/>
    </location>
</feature>
<protein>
    <submittedName>
        <fullName evidence="2">Uncharacterized protein</fullName>
    </submittedName>
</protein>
<feature type="region of interest" description="Disordered" evidence="1">
    <location>
        <begin position="877"/>
        <end position="908"/>
    </location>
</feature>
<feature type="compositionally biased region" description="Low complexity" evidence="1">
    <location>
        <begin position="85"/>
        <end position="108"/>
    </location>
</feature>
<gene>
    <name evidence="2" type="primary">ORF107736</name>
</gene>
<feature type="compositionally biased region" description="Polar residues" evidence="1">
    <location>
        <begin position="155"/>
        <end position="165"/>
    </location>
</feature>
<feature type="compositionally biased region" description="Low complexity" evidence="1">
    <location>
        <begin position="888"/>
        <end position="903"/>
    </location>
</feature>
<feature type="region of interest" description="Disordered" evidence="1">
    <location>
        <begin position="631"/>
        <end position="662"/>
    </location>
</feature>
<reference evidence="2" key="1">
    <citation type="submission" date="2014-12" db="EMBL/GenBank/DDBJ databases">
        <title>Insight into the proteome of Arion vulgaris.</title>
        <authorList>
            <person name="Aradska J."/>
            <person name="Bulat T."/>
            <person name="Smidak R."/>
            <person name="Sarate P."/>
            <person name="Gangsoo J."/>
            <person name="Sialana F."/>
            <person name="Bilban M."/>
            <person name="Lubec G."/>
        </authorList>
    </citation>
    <scope>NUCLEOTIDE SEQUENCE</scope>
    <source>
        <tissue evidence="2">Skin</tissue>
    </source>
</reference>
<feature type="compositionally biased region" description="Polar residues" evidence="1">
    <location>
        <begin position="438"/>
        <end position="474"/>
    </location>
</feature>
<name>A0A0B7AD98_9EUPU</name>
<feature type="region of interest" description="Disordered" evidence="1">
    <location>
        <begin position="922"/>
        <end position="950"/>
    </location>
</feature>
<feature type="compositionally biased region" description="Polar residues" evidence="1">
    <location>
        <begin position="505"/>
        <end position="533"/>
    </location>
</feature>
<evidence type="ECO:0000313" key="2">
    <source>
        <dbReference type="EMBL" id="CEK77996.1"/>
    </source>
</evidence>
<feature type="compositionally biased region" description="Low complexity" evidence="1">
    <location>
        <begin position="231"/>
        <end position="254"/>
    </location>
</feature>
<dbReference type="EMBL" id="HACG01031131">
    <property type="protein sequence ID" value="CEK77996.1"/>
    <property type="molecule type" value="Transcribed_RNA"/>
</dbReference>